<feature type="region of interest" description="Disordered" evidence="1">
    <location>
        <begin position="91"/>
        <end position="155"/>
    </location>
</feature>
<gene>
    <name evidence="4" type="primary">BnaC02g03130D</name>
    <name evidence="4" type="ORF">GSBRNA2T00080029001</name>
</gene>
<dbReference type="AlphaFoldDB" id="A0A078I493"/>
<feature type="domain" description="HMA" evidence="3">
    <location>
        <begin position="24"/>
        <end position="91"/>
    </location>
</feature>
<accession>A0A078I493</accession>
<dbReference type="Gene3D" id="3.30.70.100">
    <property type="match status" value="1"/>
</dbReference>
<feature type="region of interest" description="Disordered" evidence="1">
    <location>
        <begin position="1"/>
        <end position="23"/>
    </location>
</feature>
<dbReference type="CDD" id="cd00371">
    <property type="entry name" value="HMA"/>
    <property type="match status" value="1"/>
</dbReference>
<evidence type="ECO:0000313" key="5">
    <source>
        <dbReference type="Proteomes" id="UP000028999"/>
    </source>
</evidence>
<dbReference type="PROSITE" id="PS50846">
    <property type="entry name" value="HMA_2"/>
    <property type="match status" value="1"/>
</dbReference>
<dbReference type="GO" id="GO:0046872">
    <property type="term" value="F:metal ion binding"/>
    <property type="evidence" value="ECO:0007669"/>
    <property type="project" value="InterPro"/>
</dbReference>
<protein>
    <submittedName>
        <fullName evidence="4">BnaC02g03130D protein</fullName>
    </submittedName>
</protein>
<evidence type="ECO:0000256" key="1">
    <source>
        <dbReference type="SAM" id="MobiDB-lite"/>
    </source>
</evidence>
<keyword evidence="2" id="KW-0812">Transmembrane</keyword>
<dbReference type="Proteomes" id="UP000028999">
    <property type="component" value="Unassembled WGS sequence"/>
</dbReference>
<dbReference type="InterPro" id="IPR036163">
    <property type="entry name" value="HMA_dom_sf"/>
</dbReference>
<proteinExistence type="predicted"/>
<feature type="transmembrane region" description="Helical" evidence="2">
    <location>
        <begin position="180"/>
        <end position="202"/>
    </location>
</feature>
<feature type="compositionally biased region" description="Basic and acidic residues" evidence="1">
    <location>
        <begin position="95"/>
        <end position="142"/>
    </location>
</feature>
<dbReference type="PANTHER" id="PTHR46413:SF11">
    <property type="entry name" value="HMA DOMAIN-CONTAINING PROTEIN"/>
    <property type="match status" value="1"/>
</dbReference>
<dbReference type="Gramene" id="CDY44364">
    <property type="protein sequence ID" value="CDY44364"/>
    <property type="gene ID" value="GSBRNA2T00080029001"/>
</dbReference>
<dbReference type="InterPro" id="IPR044594">
    <property type="entry name" value="HIPP01/3/5/6"/>
</dbReference>
<reference evidence="4 5" key="1">
    <citation type="journal article" date="2014" name="Science">
        <title>Plant genetics. Early allopolyploid evolution in the post-Neolithic Brassica napus oilseed genome.</title>
        <authorList>
            <person name="Chalhoub B."/>
            <person name="Denoeud F."/>
            <person name="Liu S."/>
            <person name="Parkin I.A."/>
            <person name="Tang H."/>
            <person name="Wang X."/>
            <person name="Chiquet J."/>
            <person name="Belcram H."/>
            <person name="Tong C."/>
            <person name="Samans B."/>
            <person name="Correa M."/>
            <person name="Da Silva C."/>
            <person name="Just J."/>
            <person name="Falentin C."/>
            <person name="Koh C.S."/>
            <person name="Le Clainche I."/>
            <person name="Bernard M."/>
            <person name="Bento P."/>
            <person name="Noel B."/>
            <person name="Labadie K."/>
            <person name="Alberti A."/>
            <person name="Charles M."/>
            <person name="Arnaud D."/>
            <person name="Guo H."/>
            <person name="Daviaud C."/>
            <person name="Alamery S."/>
            <person name="Jabbari K."/>
            <person name="Zhao M."/>
            <person name="Edger P.P."/>
            <person name="Chelaifa H."/>
            <person name="Tack D."/>
            <person name="Lassalle G."/>
            <person name="Mestiri I."/>
            <person name="Schnel N."/>
            <person name="Le Paslier M.C."/>
            <person name="Fan G."/>
            <person name="Renault V."/>
            <person name="Bayer P.E."/>
            <person name="Golicz A.A."/>
            <person name="Manoli S."/>
            <person name="Lee T.H."/>
            <person name="Thi V.H."/>
            <person name="Chalabi S."/>
            <person name="Hu Q."/>
            <person name="Fan C."/>
            <person name="Tollenaere R."/>
            <person name="Lu Y."/>
            <person name="Battail C."/>
            <person name="Shen J."/>
            <person name="Sidebottom C.H."/>
            <person name="Wang X."/>
            <person name="Canaguier A."/>
            <person name="Chauveau A."/>
            <person name="Berard A."/>
            <person name="Deniot G."/>
            <person name="Guan M."/>
            <person name="Liu Z."/>
            <person name="Sun F."/>
            <person name="Lim Y.P."/>
            <person name="Lyons E."/>
            <person name="Town C.D."/>
            <person name="Bancroft I."/>
            <person name="Wang X."/>
            <person name="Meng J."/>
            <person name="Ma J."/>
            <person name="Pires J.C."/>
            <person name="King G.J."/>
            <person name="Brunel D."/>
            <person name="Delourme R."/>
            <person name="Renard M."/>
            <person name="Aury J.M."/>
            <person name="Adams K.L."/>
            <person name="Batley J."/>
            <person name="Snowdon R.J."/>
            <person name="Tost J."/>
            <person name="Edwards D."/>
            <person name="Zhou Y."/>
            <person name="Hua W."/>
            <person name="Sharpe A.G."/>
            <person name="Paterson A.H."/>
            <person name="Guan C."/>
            <person name="Wincker P."/>
        </authorList>
    </citation>
    <scope>NUCLEOTIDE SEQUENCE [LARGE SCALE GENOMIC DNA]</scope>
    <source>
        <strain evidence="5">cv. Darmor-bzh</strain>
    </source>
</reference>
<sequence length="222" mass="24925">MGEKKEETVTKPEGDKKPVDGGNNTVVVMKLDMHCEGCGKKIKRILKKHKGVEDVKIDYKADKLTVVGNVDPTAVRDKVVERMKRKVEIVSTVAPKKEAPPPPSGDEKKVVEEKPAEKKPADEKPDGEKKVEMKKDEGEKKAPSPHGPPKESTVVLKTKLHCEGCEQKIKRIVNKIKGEFIILIRSIFEAFLVLIKLIRLVMEDNGSNKNLNIIIIRLTYYL</sequence>
<evidence type="ECO:0000313" key="4">
    <source>
        <dbReference type="EMBL" id="CDY44364.1"/>
    </source>
</evidence>
<keyword evidence="2" id="KW-1133">Transmembrane helix</keyword>
<dbReference type="EMBL" id="LK032587">
    <property type="protein sequence ID" value="CDY44364.1"/>
    <property type="molecule type" value="Genomic_DNA"/>
</dbReference>
<evidence type="ECO:0000259" key="3">
    <source>
        <dbReference type="PROSITE" id="PS50846"/>
    </source>
</evidence>
<dbReference type="PANTHER" id="PTHR46413">
    <property type="entry name" value="HEAVY METAL-ASSOCIATED ISOPRENYLATED PLANT PROTEIN 6"/>
    <property type="match status" value="1"/>
</dbReference>
<dbReference type="PaxDb" id="3708-A0A078I493"/>
<organism evidence="4 5">
    <name type="scientific">Brassica napus</name>
    <name type="common">Rape</name>
    <dbReference type="NCBI Taxonomy" id="3708"/>
    <lineage>
        <taxon>Eukaryota</taxon>
        <taxon>Viridiplantae</taxon>
        <taxon>Streptophyta</taxon>
        <taxon>Embryophyta</taxon>
        <taxon>Tracheophyta</taxon>
        <taxon>Spermatophyta</taxon>
        <taxon>Magnoliopsida</taxon>
        <taxon>eudicotyledons</taxon>
        <taxon>Gunneridae</taxon>
        <taxon>Pentapetalae</taxon>
        <taxon>rosids</taxon>
        <taxon>malvids</taxon>
        <taxon>Brassicales</taxon>
        <taxon>Brassicaceae</taxon>
        <taxon>Brassiceae</taxon>
        <taxon>Brassica</taxon>
    </lineage>
</organism>
<dbReference type="STRING" id="3708.A0A078I493"/>
<dbReference type="Pfam" id="PF00403">
    <property type="entry name" value="HMA"/>
    <property type="match status" value="1"/>
</dbReference>
<evidence type="ECO:0000256" key="2">
    <source>
        <dbReference type="SAM" id="Phobius"/>
    </source>
</evidence>
<name>A0A078I493_BRANA</name>
<keyword evidence="5" id="KW-1185">Reference proteome</keyword>
<feature type="compositionally biased region" description="Basic and acidic residues" evidence="1">
    <location>
        <begin position="1"/>
        <end position="19"/>
    </location>
</feature>
<dbReference type="InterPro" id="IPR006121">
    <property type="entry name" value="HMA_dom"/>
</dbReference>
<keyword evidence="2" id="KW-0472">Membrane</keyword>
<dbReference type="SUPFAM" id="SSF55008">
    <property type="entry name" value="HMA, heavy metal-associated domain"/>
    <property type="match status" value="1"/>
</dbReference>